<feature type="transmembrane region" description="Helical" evidence="6">
    <location>
        <begin position="65"/>
        <end position="86"/>
    </location>
</feature>
<proteinExistence type="predicted"/>
<dbReference type="InterPro" id="IPR043428">
    <property type="entry name" value="LivM-like"/>
</dbReference>
<dbReference type="PANTHER" id="PTHR30482:SF10">
    <property type="entry name" value="HIGH-AFFINITY BRANCHED-CHAIN AMINO ACID TRANSPORT PROTEIN BRAE"/>
    <property type="match status" value="1"/>
</dbReference>
<dbReference type="Proteomes" id="UP000467252">
    <property type="component" value="Chromosome"/>
</dbReference>
<dbReference type="EMBL" id="AP022599">
    <property type="protein sequence ID" value="BBY83823.1"/>
    <property type="molecule type" value="Genomic_DNA"/>
</dbReference>
<feature type="transmembrane region" description="Helical" evidence="6">
    <location>
        <begin position="39"/>
        <end position="59"/>
    </location>
</feature>
<feature type="transmembrane region" description="Helical" evidence="6">
    <location>
        <begin position="163"/>
        <end position="179"/>
    </location>
</feature>
<comment type="subcellular location">
    <subcellularLocation>
        <location evidence="1">Cell membrane</location>
        <topology evidence="1">Multi-pass membrane protein</topology>
    </subcellularLocation>
</comment>
<reference evidence="7 8" key="1">
    <citation type="journal article" date="2019" name="Emerg. Microbes Infect.">
        <title>Comprehensive subspecies identification of 175 nontuberculous mycobacteria species based on 7547 genomic profiles.</title>
        <authorList>
            <person name="Matsumoto Y."/>
            <person name="Kinjo T."/>
            <person name="Motooka D."/>
            <person name="Nabeya D."/>
            <person name="Jung N."/>
            <person name="Uechi K."/>
            <person name="Horii T."/>
            <person name="Iida T."/>
            <person name="Fujita J."/>
            <person name="Nakamura S."/>
        </authorList>
    </citation>
    <scope>NUCLEOTIDE SEQUENCE [LARGE SCALE GENOMIC DNA]</scope>
    <source>
        <strain evidence="7 8">JCM 6370</strain>
    </source>
</reference>
<evidence type="ECO:0000256" key="5">
    <source>
        <dbReference type="ARBA" id="ARBA00023136"/>
    </source>
</evidence>
<dbReference type="RefSeq" id="WP_163904973.1">
    <property type="nucleotide sequence ID" value="NZ_AP022599.1"/>
</dbReference>
<evidence type="ECO:0000313" key="8">
    <source>
        <dbReference type="Proteomes" id="UP000467252"/>
    </source>
</evidence>
<dbReference type="AlphaFoldDB" id="A0A7I7USH5"/>
<dbReference type="Pfam" id="PF02653">
    <property type="entry name" value="BPD_transp_2"/>
    <property type="match status" value="1"/>
</dbReference>
<name>A0A7I7USH5_MYCPV</name>
<accession>A0A7I7USH5</accession>
<feature type="transmembrane region" description="Helical" evidence="6">
    <location>
        <begin position="325"/>
        <end position="342"/>
    </location>
</feature>
<feature type="transmembrane region" description="Helical" evidence="6">
    <location>
        <begin position="93"/>
        <end position="112"/>
    </location>
</feature>
<evidence type="ECO:0000313" key="7">
    <source>
        <dbReference type="EMBL" id="BBY83823.1"/>
    </source>
</evidence>
<gene>
    <name evidence="7" type="ORF">MPUL_49810</name>
</gene>
<dbReference type="InterPro" id="IPR001851">
    <property type="entry name" value="ABC_transp_permease"/>
</dbReference>
<dbReference type="GO" id="GO:0005886">
    <property type="term" value="C:plasma membrane"/>
    <property type="evidence" value="ECO:0007669"/>
    <property type="project" value="UniProtKB-SubCell"/>
</dbReference>
<keyword evidence="2" id="KW-1003">Cell membrane</keyword>
<evidence type="ECO:0000256" key="1">
    <source>
        <dbReference type="ARBA" id="ARBA00004651"/>
    </source>
</evidence>
<evidence type="ECO:0000256" key="2">
    <source>
        <dbReference type="ARBA" id="ARBA00022475"/>
    </source>
</evidence>
<evidence type="ECO:0000256" key="6">
    <source>
        <dbReference type="SAM" id="Phobius"/>
    </source>
</evidence>
<feature type="transmembrane region" description="Helical" evidence="6">
    <location>
        <begin position="354"/>
        <end position="370"/>
    </location>
</feature>
<evidence type="ECO:0000256" key="3">
    <source>
        <dbReference type="ARBA" id="ARBA00022692"/>
    </source>
</evidence>
<organism evidence="7 8">
    <name type="scientific">Mycolicibacterium pulveris</name>
    <name type="common">Mycobacterium pulveris</name>
    <dbReference type="NCBI Taxonomy" id="36813"/>
    <lineage>
        <taxon>Bacteria</taxon>
        <taxon>Bacillati</taxon>
        <taxon>Actinomycetota</taxon>
        <taxon>Actinomycetes</taxon>
        <taxon>Mycobacteriales</taxon>
        <taxon>Mycobacteriaceae</taxon>
        <taxon>Mycolicibacterium</taxon>
    </lineage>
</organism>
<keyword evidence="5 6" id="KW-0472">Membrane</keyword>
<keyword evidence="8" id="KW-1185">Reference proteome</keyword>
<dbReference type="GO" id="GO:0015658">
    <property type="term" value="F:branched-chain amino acid transmembrane transporter activity"/>
    <property type="evidence" value="ECO:0007669"/>
    <property type="project" value="InterPro"/>
</dbReference>
<dbReference type="CDD" id="cd06581">
    <property type="entry name" value="TM_PBP1_LivM_like"/>
    <property type="match status" value="1"/>
</dbReference>
<evidence type="ECO:0000256" key="4">
    <source>
        <dbReference type="ARBA" id="ARBA00022989"/>
    </source>
</evidence>
<feature type="transmembrane region" description="Helical" evidence="6">
    <location>
        <begin position="225"/>
        <end position="244"/>
    </location>
</feature>
<dbReference type="PANTHER" id="PTHR30482">
    <property type="entry name" value="HIGH-AFFINITY BRANCHED-CHAIN AMINO ACID TRANSPORT SYSTEM PERMEASE"/>
    <property type="match status" value="1"/>
</dbReference>
<sequence length="401" mass="43413">MRPTQKPSSDRGSGWSARVLAPGDALRHWWDRLSRVQKWGFGIIAFGLLALLPLFPPPFLDTPNISFGGTMAQFAMVAIIAIGLNVVVGQAGLLDLGYVGFYAVGAYTVALLTSPNSPWNKMGPTGWLHEDWAWLACVPLAMAITALSGLILGTPTLRLRGDYLAIVTLGFGEIIRLMADNLSEVTNGPRGLNEVAYPRVGESERLPDGVFSSGNSAGDANYGTWWFWLGIVLMVVILMLVGNLERSRVGRAWIAIREDEDAAEVMGVNAFRFKLWAFVIGAAIGGLSGALYAGQVQFVAPPTFNIINSMLFLCAVVLGGQGNKLGVVVGAFIIVYLPNRLLGVEFLGINLGDLKYLFFGLALVILMIFRPQGLFPARQQLLAYSKAARNLLRSPEKEAAR</sequence>
<keyword evidence="3 6" id="KW-0812">Transmembrane</keyword>
<feature type="transmembrane region" description="Helical" evidence="6">
    <location>
        <begin position="132"/>
        <end position="151"/>
    </location>
</feature>
<keyword evidence="4 6" id="KW-1133">Transmembrane helix</keyword>
<feature type="transmembrane region" description="Helical" evidence="6">
    <location>
        <begin position="275"/>
        <end position="293"/>
    </location>
</feature>
<protein>
    <submittedName>
        <fullName evidence="7">Branched-chain amino acid ABC transporter permease</fullName>
    </submittedName>
</protein>
<feature type="transmembrane region" description="Helical" evidence="6">
    <location>
        <begin position="299"/>
        <end position="318"/>
    </location>
</feature>